<keyword evidence="3" id="KW-1185">Reference proteome</keyword>
<accession>A0ABW9QSA7</accession>
<comment type="caution">
    <text evidence="2">The sequence shown here is derived from an EMBL/GenBank/DDBJ whole genome shotgun (WGS) entry which is preliminary data.</text>
</comment>
<protein>
    <submittedName>
        <fullName evidence="2">Histidine ammonia-lyase</fullName>
    </submittedName>
</protein>
<dbReference type="SUPFAM" id="SSF48557">
    <property type="entry name" value="L-aspartase-like"/>
    <property type="match status" value="1"/>
</dbReference>
<reference evidence="2 3" key="1">
    <citation type="submission" date="2019-11" db="EMBL/GenBank/DDBJ databases">
        <title>Acidiferrimicrobium australis gen. nov., sp. nov., an acidophilic and obligately heterotrophic, member of the Actinobacteria that catalyses dissimilatory oxido- reduction of iron isolated from metal-rich acidic water in Chile.</title>
        <authorList>
            <person name="Gonzalez D."/>
            <person name="Huber K."/>
            <person name="Hedrich S."/>
            <person name="Rojas-Villalobos C."/>
            <person name="Quatrini R."/>
            <person name="Dinamarca M.A."/>
            <person name="Schwarz A."/>
            <person name="Canales C."/>
            <person name="Nancucheo I."/>
        </authorList>
    </citation>
    <scope>NUCLEOTIDE SEQUENCE [LARGE SCALE GENOMIC DNA]</scope>
    <source>
        <strain evidence="2 3">USS-CCA1</strain>
    </source>
</reference>
<evidence type="ECO:0000313" key="3">
    <source>
        <dbReference type="Proteomes" id="UP000437736"/>
    </source>
</evidence>
<dbReference type="Pfam" id="PF00221">
    <property type="entry name" value="Lyase_aromatic"/>
    <property type="match status" value="1"/>
</dbReference>
<dbReference type="InterPro" id="IPR008948">
    <property type="entry name" value="L-Aspartase-like"/>
</dbReference>
<dbReference type="InterPro" id="IPR001106">
    <property type="entry name" value="Aromatic_Lyase"/>
</dbReference>
<name>A0ABW9QSA7_9ACTN</name>
<evidence type="ECO:0000256" key="1">
    <source>
        <dbReference type="ARBA" id="ARBA00023239"/>
    </source>
</evidence>
<dbReference type="Proteomes" id="UP000437736">
    <property type="component" value="Unassembled WGS sequence"/>
</dbReference>
<feature type="non-terminal residue" evidence="2">
    <location>
        <position position="1"/>
    </location>
</feature>
<keyword evidence="1" id="KW-0456">Lyase</keyword>
<dbReference type="InterPro" id="IPR024083">
    <property type="entry name" value="Fumarase/histidase_N"/>
</dbReference>
<dbReference type="EMBL" id="WJHE01000254">
    <property type="protein sequence ID" value="MST32246.1"/>
    <property type="molecule type" value="Genomic_DNA"/>
</dbReference>
<evidence type="ECO:0000313" key="2">
    <source>
        <dbReference type="EMBL" id="MST32246.1"/>
    </source>
</evidence>
<sequence>TPIPPDEQRAAARRFAAHHQASATFGREHLPATAVRGIIFARLANLVDGHAKCRPLVAERVAGLLEQPPPRVPLAGEVFSGEIVPMMRVMVGIDPDELEEGEPMALVNGSPCSAALAAEVALRSRNRLGVAEAVFALSVEALGAPLEAYDPALRDLWGDPFETAALDALGALLEGAAREGRRPFQAPVSWRILPRVLGQAHRAVAAAEEVAAIALRSVTDNPVYLPPDEEHPSGRVFSTGGYHNASAYPAIDGVSGSWADLCAIAERHTMKLHDGDASLLPHHLAGEDGSPTTLLTLVQTGLGEEARHEAARTFLPMSESGGFGGQNDVPSPTFLAYGRHGRVAWCLDACLASLAVTASRALWLTGREPAT</sequence>
<gene>
    <name evidence="2" type="ORF">GHK86_05850</name>
</gene>
<organism evidence="2 3">
    <name type="scientific">Acidiferrimicrobium australe</name>
    <dbReference type="NCBI Taxonomy" id="2664430"/>
    <lineage>
        <taxon>Bacteria</taxon>
        <taxon>Bacillati</taxon>
        <taxon>Actinomycetota</taxon>
        <taxon>Acidimicrobiia</taxon>
        <taxon>Acidimicrobiales</taxon>
        <taxon>Acidimicrobiaceae</taxon>
        <taxon>Acidiferrimicrobium</taxon>
    </lineage>
</organism>
<feature type="non-terminal residue" evidence="2">
    <location>
        <position position="371"/>
    </location>
</feature>
<dbReference type="PANTHER" id="PTHR10362">
    <property type="entry name" value="HISTIDINE AMMONIA-LYASE"/>
    <property type="match status" value="1"/>
</dbReference>
<dbReference type="Gene3D" id="1.20.200.10">
    <property type="entry name" value="Fumarase/aspartase (Central domain)"/>
    <property type="match status" value="1"/>
</dbReference>
<proteinExistence type="predicted"/>
<dbReference type="Gene3D" id="1.10.275.10">
    <property type="entry name" value="Fumarase/aspartase (N-terminal domain)"/>
    <property type="match status" value="1"/>
</dbReference>